<name>A0A1I9WJN5_PSEFR</name>
<feature type="region of interest" description="Disordered" evidence="1">
    <location>
        <begin position="88"/>
        <end position="166"/>
    </location>
</feature>
<dbReference type="AlphaFoldDB" id="A0A1I9WJN5"/>
<dbReference type="EMBL" id="KX353854">
    <property type="protein sequence ID" value="APA32354.1"/>
    <property type="molecule type" value="Genomic_DNA"/>
</dbReference>
<keyword evidence="2" id="KW-0614">Plasmid</keyword>
<sequence length="184" mass="20019">MVQKAKSTKGLRGFALLPPLTRPPKGACPFATWQAVRGRAPLTTSPERWGRSRASRSGPLRGRCANLDPLPLRRPAVALWRVSSGRRVKGLVRPAAPQGRGLGPLTRLERPQPHVSGGRGRSSPCPPSPRRQEWGVQRGKAPMGKGRRPAASQKKPLPKGQAFSRPKAVFLGVRHRLGRSPIEI</sequence>
<accession>A0A1I9WJN5</accession>
<protein>
    <submittedName>
        <fullName evidence="2">Uncharacterized protein</fullName>
    </submittedName>
</protein>
<organism evidence="2">
    <name type="scientific">Pseudomonas fragi</name>
    <dbReference type="NCBI Taxonomy" id="296"/>
    <lineage>
        <taxon>Bacteria</taxon>
        <taxon>Pseudomonadati</taxon>
        <taxon>Pseudomonadota</taxon>
        <taxon>Gammaproteobacteria</taxon>
        <taxon>Pseudomonadales</taxon>
        <taxon>Pseudomonadaceae</taxon>
        <taxon>Pseudomonas</taxon>
    </lineage>
</organism>
<reference evidence="2" key="1">
    <citation type="submission" date="2016-06" db="EMBL/GenBank/DDBJ databases">
        <title>Pseudomonas fragi A22, a psychrophilic bacterium making igloo-like cell-wall, a novel to adapt environmental stresses.</title>
        <authorList>
            <person name="Sun Y."/>
            <person name="Zhai R."/>
            <person name="Jiang Y."/>
            <person name="Jiang Y."/>
            <person name="Shao W."/>
        </authorList>
    </citation>
    <scope>NUCLEOTIDE SEQUENCE</scope>
    <source>
        <strain evidence="2">A22</strain>
        <plasmid evidence="2">pPFS</plasmid>
    </source>
</reference>
<evidence type="ECO:0000256" key="1">
    <source>
        <dbReference type="SAM" id="MobiDB-lite"/>
    </source>
</evidence>
<proteinExistence type="predicted"/>
<geneLocation type="plasmid" evidence="2">
    <name>pPFS</name>
</geneLocation>
<feature type="region of interest" description="Disordered" evidence="1">
    <location>
        <begin position="39"/>
        <end position="68"/>
    </location>
</feature>
<evidence type="ECO:0000313" key="2">
    <source>
        <dbReference type="EMBL" id="APA32354.1"/>
    </source>
</evidence>